<reference evidence="1 2" key="1">
    <citation type="submission" date="2015-12" db="EMBL/GenBank/DDBJ databases">
        <title>The genome of Folsomia candida.</title>
        <authorList>
            <person name="Faddeeva A."/>
            <person name="Derks M.F."/>
            <person name="Anvar Y."/>
            <person name="Smit S."/>
            <person name="Van Straalen N."/>
            <person name="Roelofs D."/>
        </authorList>
    </citation>
    <scope>NUCLEOTIDE SEQUENCE [LARGE SCALE GENOMIC DNA]</scope>
    <source>
        <strain evidence="1 2">VU population</strain>
        <tissue evidence="1">Whole body</tissue>
    </source>
</reference>
<dbReference type="Proteomes" id="UP000198287">
    <property type="component" value="Unassembled WGS sequence"/>
</dbReference>
<dbReference type="AlphaFoldDB" id="A0A226DTZ3"/>
<protein>
    <submittedName>
        <fullName evidence="1">Uncharacterized protein</fullName>
    </submittedName>
</protein>
<evidence type="ECO:0000313" key="1">
    <source>
        <dbReference type="EMBL" id="OXA47686.1"/>
    </source>
</evidence>
<evidence type="ECO:0000313" key="2">
    <source>
        <dbReference type="Proteomes" id="UP000198287"/>
    </source>
</evidence>
<dbReference type="OrthoDB" id="8285237at2759"/>
<name>A0A226DTZ3_FOLCA</name>
<proteinExistence type="predicted"/>
<keyword evidence="2" id="KW-1185">Reference proteome</keyword>
<dbReference type="EMBL" id="LNIX01000013">
    <property type="protein sequence ID" value="OXA47686.1"/>
    <property type="molecule type" value="Genomic_DNA"/>
</dbReference>
<organism evidence="1 2">
    <name type="scientific">Folsomia candida</name>
    <name type="common">Springtail</name>
    <dbReference type="NCBI Taxonomy" id="158441"/>
    <lineage>
        <taxon>Eukaryota</taxon>
        <taxon>Metazoa</taxon>
        <taxon>Ecdysozoa</taxon>
        <taxon>Arthropoda</taxon>
        <taxon>Hexapoda</taxon>
        <taxon>Collembola</taxon>
        <taxon>Entomobryomorpha</taxon>
        <taxon>Isotomoidea</taxon>
        <taxon>Isotomidae</taxon>
        <taxon>Proisotominae</taxon>
        <taxon>Folsomia</taxon>
    </lineage>
</organism>
<accession>A0A226DTZ3</accession>
<sequence>MSSWKVSGPDANADANFKLGEQKVKAKTRYTPSKGWKDPSAEWNLVNVGANAGLSTVKAERELTENSKLSLQGPSCGVDAGVKVTGERVGVDLMAEASAAQAMVSAGPAFVNANLNANTGVKVGTDGVKVGFLGFGVTLGVGGKFSLDTPVGSAGVATGTHTHEYTNEDKMTYTN</sequence>
<comment type="caution">
    <text evidence="1">The sequence shown here is derived from an EMBL/GenBank/DDBJ whole genome shotgun (WGS) entry which is preliminary data.</text>
</comment>
<gene>
    <name evidence="1" type="ORF">Fcan01_17758</name>
</gene>
<dbReference type="OMA" id="THEYTNE"/>